<protein>
    <submittedName>
        <fullName evidence="7">Clavaminate synthase-like protein</fullName>
    </submittedName>
</protein>
<dbReference type="SUPFAM" id="SSF51197">
    <property type="entry name" value="Clavaminate synthase-like"/>
    <property type="match status" value="1"/>
</dbReference>
<dbReference type="InterPro" id="IPR026992">
    <property type="entry name" value="DIOX_N"/>
</dbReference>
<dbReference type="GO" id="GO:0046872">
    <property type="term" value="F:metal ion binding"/>
    <property type="evidence" value="ECO:0007669"/>
    <property type="project" value="UniProtKB-KW"/>
</dbReference>
<proteinExistence type="inferred from homology"/>
<dbReference type="STRING" id="1884261.A0A5C3QQ37"/>
<name>A0A5C3QQ37_9AGAR</name>
<keyword evidence="4 5" id="KW-0408">Iron</keyword>
<dbReference type="EMBL" id="ML178828">
    <property type="protein sequence ID" value="TFL00454.1"/>
    <property type="molecule type" value="Genomic_DNA"/>
</dbReference>
<accession>A0A5C3QQ37</accession>
<dbReference type="InterPro" id="IPR027443">
    <property type="entry name" value="IPNS-like_sf"/>
</dbReference>
<dbReference type="Proteomes" id="UP000305067">
    <property type="component" value="Unassembled WGS sequence"/>
</dbReference>
<dbReference type="PANTHER" id="PTHR10209:SF812">
    <property type="entry name" value="2OG-FE(II) OXYGENASE FAMILY, PUTATIVE (AFU_ORTHOLOGUE AFUA_3G14880)-RELATED"/>
    <property type="match status" value="1"/>
</dbReference>
<evidence type="ECO:0000259" key="6">
    <source>
        <dbReference type="PROSITE" id="PS51471"/>
    </source>
</evidence>
<dbReference type="Pfam" id="PF03171">
    <property type="entry name" value="2OG-FeII_Oxy"/>
    <property type="match status" value="1"/>
</dbReference>
<evidence type="ECO:0000256" key="4">
    <source>
        <dbReference type="ARBA" id="ARBA00023004"/>
    </source>
</evidence>
<comment type="similarity">
    <text evidence="1 5">Belongs to the iron/ascorbate-dependent oxidoreductase family.</text>
</comment>
<dbReference type="PANTHER" id="PTHR10209">
    <property type="entry name" value="OXIDOREDUCTASE, 2OG-FE II OXYGENASE FAMILY PROTEIN"/>
    <property type="match status" value="1"/>
</dbReference>
<keyword evidence="8" id="KW-1185">Reference proteome</keyword>
<dbReference type="Gene3D" id="2.60.120.330">
    <property type="entry name" value="B-lactam Antibiotic, Isopenicillin N Synthase, Chain"/>
    <property type="match status" value="1"/>
</dbReference>
<dbReference type="GO" id="GO:0016491">
    <property type="term" value="F:oxidoreductase activity"/>
    <property type="evidence" value="ECO:0007669"/>
    <property type="project" value="UniProtKB-KW"/>
</dbReference>
<dbReference type="InterPro" id="IPR044861">
    <property type="entry name" value="IPNS-like_FE2OG_OXY"/>
</dbReference>
<evidence type="ECO:0000256" key="1">
    <source>
        <dbReference type="ARBA" id="ARBA00008056"/>
    </source>
</evidence>
<evidence type="ECO:0000256" key="5">
    <source>
        <dbReference type="RuleBase" id="RU003682"/>
    </source>
</evidence>
<evidence type="ECO:0000313" key="8">
    <source>
        <dbReference type="Proteomes" id="UP000305067"/>
    </source>
</evidence>
<dbReference type="OrthoDB" id="288590at2759"/>
<evidence type="ECO:0000256" key="3">
    <source>
        <dbReference type="ARBA" id="ARBA00023002"/>
    </source>
</evidence>
<keyword evidence="3 5" id="KW-0560">Oxidoreductase</keyword>
<sequence>MTSPNFTSVPVLDYSLLSDPQTRAHFIEQLRHALINVGFLYLSNHPVPTADLVSYIPKLFELPQQAKDDIKMSNSPHFLGYSKLGAEFTRGQVDHREQIDFATVHTCRWKEGDPDYYRLWGPSQWPDERLIPGFEQVTTQYLEGVQALSYQLASLIGEALGLGPDGLSRFYDSEELMQHRAKIVKYPSSETYNQGVGPHYDAGFLTFLLQASPHTGLQVQNLTGDWIDVPPILDTFVVNIGKALEFVTQGLARATSHRVLSPTAGSPRYSVPFFQNISLNIKLADNVLEFPQEIRALRDARGNVGKTDSVNFTEFDREPSGRVNLIGRVKSHPDVAERHYPQLFKELFPDGIPGQASAY</sequence>
<dbReference type="Pfam" id="PF14226">
    <property type="entry name" value="DIOX_N"/>
    <property type="match status" value="1"/>
</dbReference>
<dbReference type="PROSITE" id="PS51471">
    <property type="entry name" value="FE2OG_OXY"/>
    <property type="match status" value="1"/>
</dbReference>
<keyword evidence="2 5" id="KW-0479">Metal-binding</keyword>
<organism evidence="7 8">
    <name type="scientific">Pterulicium gracile</name>
    <dbReference type="NCBI Taxonomy" id="1884261"/>
    <lineage>
        <taxon>Eukaryota</taxon>
        <taxon>Fungi</taxon>
        <taxon>Dikarya</taxon>
        <taxon>Basidiomycota</taxon>
        <taxon>Agaricomycotina</taxon>
        <taxon>Agaricomycetes</taxon>
        <taxon>Agaricomycetidae</taxon>
        <taxon>Agaricales</taxon>
        <taxon>Pleurotineae</taxon>
        <taxon>Pterulaceae</taxon>
        <taxon>Pterulicium</taxon>
    </lineage>
</organism>
<dbReference type="InterPro" id="IPR005123">
    <property type="entry name" value="Oxoglu/Fe-dep_dioxygenase_dom"/>
</dbReference>
<dbReference type="AlphaFoldDB" id="A0A5C3QQ37"/>
<feature type="domain" description="Fe2OG dioxygenase" evidence="6">
    <location>
        <begin position="177"/>
        <end position="277"/>
    </location>
</feature>
<evidence type="ECO:0000256" key="2">
    <source>
        <dbReference type="ARBA" id="ARBA00022723"/>
    </source>
</evidence>
<reference evidence="7 8" key="1">
    <citation type="journal article" date="2019" name="Nat. Ecol. Evol.">
        <title>Megaphylogeny resolves global patterns of mushroom evolution.</title>
        <authorList>
            <person name="Varga T."/>
            <person name="Krizsan K."/>
            <person name="Foldi C."/>
            <person name="Dima B."/>
            <person name="Sanchez-Garcia M."/>
            <person name="Sanchez-Ramirez S."/>
            <person name="Szollosi G.J."/>
            <person name="Szarkandi J.G."/>
            <person name="Papp V."/>
            <person name="Albert L."/>
            <person name="Andreopoulos W."/>
            <person name="Angelini C."/>
            <person name="Antonin V."/>
            <person name="Barry K.W."/>
            <person name="Bougher N.L."/>
            <person name="Buchanan P."/>
            <person name="Buyck B."/>
            <person name="Bense V."/>
            <person name="Catcheside P."/>
            <person name="Chovatia M."/>
            <person name="Cooper J."/>
            <person name="Damon W."/>
            <person name="Desjardin D."/>
            <person name="Finy P."/>
            <person name="Geml J."/>
            <person name="Haridas S."/>
            <person name="Hughes K."/>
            <person name="Justo A."/>
            <person name="Karasinski D."/>
            <person name="Kautmanova I."/>
            <person name="Kiss B."/>
            <person name="Kocsube S."/>
            <person name="Kotiranta H."/>
            <person name="LaButti K.M."/>
            <person name="Lechner B.E."/>
            <person name="Liimatainen K."/>
            <person name="Lipzen A."/>
            <person name="Lukacs Z."/>
            <person name="Mihaltcheva S."/>
            <person name="Morgado L.N."/>
            <person name="Niskanen T."/>
            <person name="Noordeloos M.E."/>
            <person name="Ohm R.A."/>
            <person name="Ortiz-Santana B."/>
            <person name="Ovrebo C."/>
            <person name="Racz N."/>
            <person name="Riley R."/>
            <person name="Savchenko A."/>
            <person name="Shiryaev A."/>
            <person name="Soop K."/>
            <person name="Spirin V."/>
            <person name="Szebenyi C."/>
            <person name="Tomsovsky M."/>
            <person name="Tulloss R.E."/>
            <person name="Uehling J."/>
            <person name="Grigoriev I.V."/>
            <person name="Vagvolgyi C."/>
            <person name="Papp T."/>
            <person name="Martin F.M."/>
            <person name="Miettinen O."/>
            <person name="Hibbett D.S."/>
            <person name="Nagy L.G."/>
        </authorList>
    </citation>
    <scope>NUCLEOTIDE SEQUENCE [LARGE SCALE GENOMIC DNA]</scope>
    <source>
        <strain evidence="7 8">CBS 309.79</strain>
    </source>
</reference>
<evidence type="ECO:0000313" key="7">
    <source>
        <dbReference type="EMBL" id="TFL00454.1"/>
    </source>
</evidence>
<gene>
    <name evidence="7" type="ORF">BDV98DRAFT_530862</name>
</gene>